<protein>
    <submittedName>
        <fullName evidence="1">Uncharacterized protein</fullName>
    </submittedName>
</protein>
<name>C6CNA0_DICC1</name>
<dbReference type="Proteomes" id="UP000002735">
    <property type="component" value="Chromosome"/>
</dbReference>
<dbReference type="KEGG" id="dze:Dd1591_3893"/>
<gene>
    <name evidence="1" type="ordered locus">Dd1591_3893</name>
</gene>
<accession>C6CNA0</accession>
<evidence type="ECO:0000313" key="1">
    <source>
        <dbReference type="EMBL" id="ACT08693.1"/>
    </source>
</evidence>
<proteinExistence type="predicted"/>
<reference evidence="1 2" key="1">
    <citation type="submission" date="2009-06" db="EMBL/GenBank/DDBJ databases">
        <title>Complete sequence of Dickeya zeae Ech1591.</title>
        <authorList>
            <consortium name="US DOE Joint Genome Institute"/>
            <person name="Lucas S."/>
            <person name="Copeland A."/>
            <person name="Lapidus A."/>
            <person name="Glavina del Rio T."/>
            <person name="Tice H."/>
            <person name="Bruce D."/>
            <person name="Goodwin L."/>
            <person name="Pitluck S."/>
            <person name="Chertkov O."/>
            <person name="Brettin T."/>
            <person name="Detter J.C."/>
            <person name="Han C."/>
            <person name="Larimer F."/>
            <person name="Land M."/>
            <person name="Hauser L."/>
            <person name="Kyrpides N."/>
            <person name="Ovchinnikova G."/>
            <person name="Balakrishnan V."/>
            <person name="Glasner J."/>
            <person name="Perna N.T."/>
        </authorList>
    </citation>
    <scope>NUCLEOTIDE SEQUENCE [LARGE SCALE GENOMIC DNA]</scope>
    <source>
        <strain evidence="1 2">Ech1591</strain>
    </source>
</reference>
<organism evidence="1 2">
    <name type="scientific">Dickeya chrysanthemi (strain Ech1591)</name>
    <name type="common">Dickeya zeae (strain Ech1591)</name>
    <dbReference type="NCBI Taxonomy" id="561229"/>
    <lineage>
        <taxon>Bacteria</taxon>
        <taxon>Pseudomonadati</taxon>
        <taxon>Pseudomonadota</taxon>
        <taxon>Gammaproteobacteria</taxon>
        <taxon>Enterobacterales</taxon>
        <taxon>Pectobacteriaceae</taxon>
        <taxon>Dickeya</taxon>
    </lineage>
</organism>
<evidence type="ECO:0000313" key="2">
    <source>
        <dbReference type="Proteomes" id="UP000002735"/>
    </source>
</evidence>
<dbReference type="HOGENOM" id="CLU_3079279_0_0_6"/>
<dbReference type="EMBL" id="CP001655">
    <property type="protein sequence ID" value="ACT08693.1"/>
    <property type="molecule type" value="Genomic_DNA"/>
</dbReference>
<dbReference type="AlphaFoldDB" id="C6CNA0"/>
<sequence precursor="true">MFLCAGTLQGCGITLAAISVADGTWQVATKCSENHILRGLLTRFLAFICTND</sequence>